<keyword evidence="3" id="KW-1185">Reference proteome</keyword>
<reference evidence="3" key="1">
    <citation type="journal article" date="2013" name="Nat. Genet.">
        <title>The duck genome and transcriptome provide insight into an avian influenza virus reservoir species.</title>
        <authorList>
            <person name="Huang Y."/>
            <person name="Li Y."/>
            <person name="Burt D.W."/>
            <person name="Chen H."/>
            <person name="Zhang Y."/>
            <person name="Qian W."/>
            <person name="Kim H."/>
            <person name="Gan S."/>
            <person name="Zhao Y."/>
            <person name="Li J."/>
            <person name="Yi K."/>
            <person name="Feng H."/>
            <person name="Zhu P."/>
            <person name="Li B."/>
            <person name="Liu Q."/>
            <person name="Fairley S."/>
            <person name="Magor K.E."/>
            <person name="Du Z."/>
            <person name="Hu X."/>
            <person name="Goodman L."/>
            <person name="Tafer H."/>
            <person name="Vignal A."/>
            <person name="Lee T."/>
            <person name="Kim K.W."/>
            <person name="Sheng Z."/>
            <person name="An Y."/>
            <person name="Searle S."/>
            <person name="Herrero J."/>
            <person name="Groenen M.A."/>
            <person name="Crooijmans R.P."/>
            <person name="Faraut T."/>
            <person name="Cai Q."/>
            <person name="Webster R.G."/>
            <person name="Aldridge J.R."/>
            <person name="Warren W.C."/>
            <person name="Bartschat S."/>
            <person name="Kehr S."/>
            <person name="Marz M."/>
            <person name="Stadler P.F."/>
            <person name="Smith J."/>
            <person name="Kraus R.H."/>
            <person name="Zhao Y."/>
            <person name="Ren L."/>
            <person name="Fei J."/>
            <person name="Morisson M."/>
            <person name="Kaiser P."/>
            <person name="Griffin D.K."/>
            <person name="Rao M."/>
            <person name="Pitel F."/>
            <person name="Wang J."/>
            <person name="Li N."/>
        </authorList>
    </citation>
    <scope>NUCLEOTIDE SEQUENCE [LARGE SCALE GENOMIC DNA]</scope>
</reference>
<evidence type="ECO:0000313" key="2">
    <source>
        <dbReference type="EMBL" id="EOA95732.1"/>
    </source>
</evidence>
<gene>
    <name evidence="2" type="ORF">Anapl_16705</name>
</gene>
<accession>R0L628</accession>
<evidence type="ECO:0000256" key="1">
    <source>
        <dbReference type="SAM" id="MobiDB-lite"/>
    </source>
</evidence>
<dbReference type="AlphaFoldDB" id="R0L628"/>
<name>R0L628_ANAPL</name>
<proteinExistence type="predicted"/>
<organism evidence="2 3">
    <name type="scientific">Anas platyrhynchos</name>
    <name type="common">Mallard</name>
    <name type="synonym">Anas boschas</name>
    <dbReference type="NCBI Taxonomy" id="8839"/>
    <lineage>
        <taxon>Eukaryota</taxon>
        <taxon>Metazoa</taxon>
        <taxon>Chordata</taxon>
        <taxon>Craniata</taxon>
        <taxon>Vertebrata</taxon>
        <taxon>Euteleostomi</taxon>
        <taxon>Archelosauria</taxon>
        <taxon>Archosauria</taxon>
        <taxon>Dinosauria</taxon>
        <taxon>Saurischia</taxon>
        <taxon>Theropoda</taxon>
        <taxon>Coelurosauria</taxon>
        <taxon>Aves</taxon>
        <taxon>Neognathae</taxon>
        <taxon>Galloanserae</taxon>
        <taxon>Anseriformes</taxon>
        <taxon>Anatidae</taxon>
        <taxon>Anatinae</taxon>
        <taxon>Anas</taxon>
    </lineage>
</organism>
<evidence type="ECO:0000313" key="3">
    <source>
        <dbReference type="Proteomes" id="UP000296049"/>
    </source>
</evidence>
<dbReference type="EMBL" id="KB744196">
    <property type="protein sequence ID" value="EOA95732.1"/>
    <property type="molecule type" value="Genomic_DNA"/>
</dbReference>
<protein>
    <submittedName>
        <fullName evidence="2">Centaurin-gamma-2</fullName>
    </submittedName>
</protein>
<sequence>MASGLGLESCWWGVLRHMGLSMGFVMDNHRNHGNLMKQRATGGRESRFLSSPDHRALGTGMLCILYLWNPTLQSFFTVCTDQGVKEASVKSDTHPLHNLLIVGGQLKHGGSDFLQARSSRFVIGMGRQTLILSLAWDVTKRACASHSAFLKASRACRGEPRGPVLHKHAEVNHEGLCYTSSYRTRHFSGVAARHLQTWHGSSGAEGVLVGITGSQLRGKERILSLMLYNTDIHPADDDHHRVKLPCQGVKGASSPFAKCMLSTGLDSCQGLPSSPLFGFSTGFAFLSTWRGDTGLGDSVCSSPSISSTTSPKLDPPPSPHANRKKHRRKKSTSNFKADGISGTAEGLSRTFVLSAISKKLHCFHLVCQLRGDLSPEGYTARSDILTRFSPLKKKKKKCRPMSCTGVVGFSPVTQYLYASRDARLAKQVERFLLLFKTAASSGSEEAACSAYLLERRSGAVVVSRKEDSGKDEAQNELVVIVRTGVSGKTLNIQETYFTSEGDRVCSSPPSAVKEVTETLRGLAVRALGFISMCQLCCEHGALSPVFLPVLVIQLRQVHTFTTPYLSCCSPEEHENPLRKLIWGSALIKYQHSAPRDSVAVLLAVLDYLDAPAEAATSELEMCPSPLTVLEGKLDDGSEQTLTAVVGNATPADTRTAGTIVPFDREHVLLKVGVSPREVPSSAKRKAWKLNRVGSLRNIYSSSSTNTEDLAIPSHSGCEAFAAFVTVSSGHRRRGQRLNKRAFPSEKGYFMCKGTPTGSSWRCSPLFTRVAWMAGFTHHAGCLPGAEGNFSAAFLANKACRGTVDPLPSNKAFWRCFSFYSAALRCPADDSAQD</sequence>
<feature type="compositionally biased region" description="Basic residues" evidence="1">
    <location>
        <begin position="321"/>
        <end position="331"/>
    </location>
</feature>
<feature type="compositionally biased region" description="Low complexity" evidence="1">
    <location>
        <begin position="301"/>
        <end position="311"/>
    </location>
</feature>
<dbReference type="Proteomes" id="UP000296049">
    <property type="component" value="Unassembled WGS sequence"/>
</dbReference>
<feature type="region of interest" description="Disordered" evidence="1">
    <location>
        <begin position="300"/>
        <end position="337"/>
    </location>
</feature>